<evidence type="ECO:0000313" key="2">
    <source>
        <dbReference type="EMBL" id="KAL2914392.1"/>
    </source>
</evidence>
<dbReference type="EMBL" id="JADGIZ020000034">
    <property type="protein sequence ID" value="KAL2914392.1"/>
    <property type="molecule type" value="Genomic_DNA"/>
</dbReference>
<gene>
    <name evidence="2" type="ORF">HK105_206164</name>
</gene>
<comment type="caution">
    <text evidence="2">The sequence shown here is derived from an EMBL/GenBank/DDBJ whole genome shotgun (WGS) entry which is preliminary data.</text>
</comment>
<evidence type="ECO:0000256" key="1">
    <source>
        <dbReference type="SAM" id="Coils"/>
    </source>
</evidence>
<organism evidence="2 3">
    <name type="scientific">Polyrhizophydium stewartii</name>
    <dbReference type="NCBI Taxonomy" id="2732419"/>
    <lineage>
        <taxon>Eukaryota</taxon>
        <taxon>Fungi</taxon>
        <taxon>Fungi incertae sedis</taxon>
        <taxon>Chytridiomycota</taxon>
        <taxon>Chytridiomycota incertae sedis</taxon>
        <taxon>Chytridiomycetes</taxon>
        <taxon>Rhizophydiales</taxon>
        <taxon>Rhizophydiales incertae sedis</taxon>
        <taxon>Polyrhizophydium</taxon>
    </lineage>
</organism>
<sequence>MVGFEQRAQLRVKGRTFRLAVSGHISDGAGAGSLGSAAAQGAPAAFGHSAAAALASSGDASMLSVSLEELDQPQPAVWRCDFSPAYVEEVTKKTGNFKKFHIFVEMLLSAMQKVPSPPSHAVSPGAASNLQLMQPNSTVTLDLLTAQDLDVVQGAPSPAATDSKIYLIVTYAVAFDRVHYPLPLSKVPPAALLGDVAQLALQNQQLSHDLSILLKENERLRRRVRETESERFAAIDSEMRSMQESSQALESVIMITRQKLRDILRRFPRDRFSQTGYSDLHRSVAEVVEFLQPDAPQRPGFEYADIESFAVQLDDAVDQKFACCTSAGAVGVQPEGICVAVSKI</sequence>
<keyword evidence="3" id="KW-1185">Reference proteome</keyword>
<feature type="coiled-coil region" evidence="1">
    <location>
        <begin position="203"/>
        <end position="230"/>
    </location>
</feature>
<reference evidence="2 3" key="1">
    <citation type="submission" date="2023-09" db="EMBL/GenBank/DDBJ databases">
        <title>Pangenome analysis of Batrachochytrium dendrobatidis and related Chytrids.</title>
        <authorList>
            <person name="Yacoub M.N."/>
            <person name="Stajich J.E."/>
            <person name="James T.Y."/>
        </authorList>
    </citation>
    <scope>NUCLEOTIDE SEQUENCE [LARGE SCALE GENOMIC DNA]</scope>
    <source>
        <strain evidence="2 3">JEL0888</strain>
    </source>
</reference>
<accession>A0ABR4N4C1</accession>
<keyword evidence="1" id="KW-0175">Coiled coil</keyword>
<dbReference type="CDD" id="cd22284">
    <property type="entry name" value="HD_CCDC61_N"/>
    <property type="match status" value="1"/>
</dbReference>
<dbReference type="Proteomes" id="UP001527925">
    <property type="component" value="Unassembled WGS sequence"/>
</dbReference>
<proteinExistence type="predicted"/>
<name>A0ABR4N4C1_9FUNG</name>
<evidence type="ECO:0000313" key="3">
    <source>
        <dbReference type="Proteomes" id="UP001527925"/>
    </source>
</evidence>
<dbReference type="InterPro" id="IPR049733">
    <property type="entry name" value="CCDC61_N"/>
</dbReference>
<protein>
    <submittedName>
        <fullName evidence="2">Uncharacterized protein</fullName>
    </submittedName>
</protein>